<reference evidence="1 2" key="1">
    <citation type="submission" date="2022-11" db="EMBL/GenBank/DDBJ databases">
        <title>Minimal conservation of predation-associated metabolite biosynthetic gene clusters underscores biosynthetic potential of Myxococcota including descriptions for ten novel species: Archangium lansinium sp. nov., Myxococcus landrumus sp. nov., Nannocystis bai.</title>
        <authorList>
            <person name="Ahearne A."/>
            <person name="Stevens C."/>
            <person name="Dowd S."/>
        </authorList>
    </citation>
    <scope>NUCLEOTIDE SEQUENCE [LARGE SCALE GENOMIC DNA]</scope>
    <source>
        <strain evidence="1 2">NCELM</strain>
    </source>
</reference>
<accession>A0ABT5BED6</accession>
<dbReference type="Proteomes" id="UP001217838">
    <property type="component" value="Unassembled WGS sequence"/>
</dbReference>
<dbReference type="EMBL" id="JAQNDN010000015">
    <property type="protein sequence ID" value="MDC0671361.1"/>
    <property type="molecule type" value="Genomic_DNA"/>
</dbReference>
<organism evidence="1 2">
    <name type="scientific">Nannocystis radixulma</name>
    <dbReference type="NCBI Taxonomy" id="2995305"/>
    <lineage>
        <taxon>Bacteria</taxon>
        <taxon>Pseudomonadati</taxon>
        <taxon>Myxococcota</taxon>
        <taxon>Polyangia</taxon>
        <taxon>Nannocystales</taxon>
        <taxon>Nannocystaceae</taxon>
        <taxon>Nannocystis</taxon>
    </lineage>
</organism>
<protein>
    <submittedName>
        <fullName evidence="1">Uncharacterized protein</fullName>
    </submittedName>
</protein>
<sequence length="209" mass="22727">MNLSLVVLAAWWSAVLAPIEPVNPKLPSPVDPKVPAPVYEPSVEQIAKLPRVTRPPKFSWQPGNYSLESLKLPDLIPIEKVDAWVPGPNWPYVEEGAVVVTEHPKEPHRFIAYLVDVKAQKIAAIREGDQVKHLSTIGHMRPSDFDKDGQSVPQSIFGLAGSGAVIVLKPPVPPGPPGFPDDFKRRILDAGNIAFQASRVVNPVVKLGG</sequence>
<keyword evidence="2" id="KW-1185">Reference proteome</keyword>
<evidence type="ECO:0000313" key="2">
    <source>
        <dbReference type="Proteomes" id="UP001217838"/>
    </source>
</evidence>
<evidence type="ECO:0000313" key="1">
    <source>
        <dbReference type="EMBL" id="MDC0671361.1"/>
    </source>
</evidence>
<gene>
    <name evidence="1" type="ORF">POL58_26650</name>
</gene>
<dbReference type="RefSeq" id="WP_272001515.1">
    <property type="nucleotide sequence ID" value="NZ_JAQNDN010000015.1"/>
</dbReference>
<comment type="caution">
    <text evidence="1">The sequence shown here is derived from an EMBL/GenBank/DDBJ whole genome shotgun (WGS) entry which is preliminary data.</text>
</comment>
<proteinExistence type="predicted"/>
<name>A0ABT5BED6_9BACT</name>